<keyword evidence="1" id="KW-0812">Transmembrane</keyword>
<dbReference type="AlphaFoldDB" id="A0ABD2XG62"/>
<name>A0ABD2XG62_9HYME</name>
<protein>
    <submittedName>
        <fullName evidence="2">Uncharacterized protein</fullName>
    </submittedName>
</protein>
<dbReference type="EMBL" id="JBJJXI010000028">
    <property type="protein sequence ID" value="KAL3403857.1"/>
    <property type="molecule type" value="Genomic_DNA"/>
</dbReference>
<feature type="transmembrane region" description="Helical" evidence="1">
    <location>
        <begin position="21"/>
        <end position="43"/>
    </location>
</feature>
<dbReference type="Proteomes" id="UP001627154">
    <property type="component" value="Unassembled WGS sequence"/>
</dbReference>
<organism evidence="2 3">
    <name type="scientific">Trichogramma kaykai</name>
    <dbReference type="NCBI Taxonomy" id="54128"/>
    <lineage>
        <taxon>Eukaryota</taxon>
        <taxon>Metazoa</taxon>
        <taxon>Ecdysozoa</taxon>
        <taxon>Arthropoda</taxon>
        <taxon>Hexapoda</taxon>
        <taxon>Insecta</taxon>
        <taxon>Pterygota</taxon>
        <taxon>Neoptera</taxon>
        <taxon>Endopterygota</taxon>
        <taxon>Hymenoptera</taxon>
        <taxon>Apocrita</taxon>
        <taxon>Proctotrupomorpha</taxon>
        <taxon>Chalcidoidea</taxon>
        <taxon>Trichogrammatidae</taxon>
        <taxon>Trichogramma</taxon>
    </lineage>
</organism>
<accession>A0ABD2XG62</accession>
<comment type="caution">
    <text evidence="2">The sequence shown here is derived from an EMBL/GenBank/DDBJ whole genome shotgun (WGS) entry which is preliminary data.</text>
</comment>
<sequence length="85" mass="10481">MLSAIYHKVSRIEYEGSEFSSLNNYVIIINFLLKIFYFFRYLYIRHFSFVNVCTVRFVFFILLRIISYILSTRVCFDIFRNKFFL</sequence>
<evidence type="ECO:0000313" key="2">
    <source>
        <dbReference type="EMBL" id="KAL3403857.1"/>
    </source>
</evidence>
<proteinExistence type="predicted"/>
<keyword evidence="1" id="KW-0472">Membrane</keyword>
<evidence type="ECO:0000313" key="3">
    <source>
        <dbReference type="Proteomes" id="UP001627154"/>
    </source>
</evidence>
<keyword evidence="1" id="KW-1133">Transmembrane helix</keyword>
<feature type="transmembrane region" description="Helical" evidence="1">
    <location>
        <begin position="49"/>
        <end position="70"/>
    </location>
</feature>
<reference evidence="2 3" key="1">
    <citation type="journal article" date="2024" name="bioRxiv">
        <title>A reference genome for Trichogramma kaykai: A tiny desert-dwelling parasitoid wasp with competing sex-ratio distorters.</title>
        <authorList>
            <person name="Culotta J."/>
            <person name="Lindsey A.R."/>
        </authorList>
    </citation>
    <scope>NUCLEOTIDE SEQUENCE [LARGE SCALE GENOMIC DNA]</scope>
    <source>
        <strain evidence="2 3">KSX58</strain>
    </source>
</reference>
<gene>
    <name evidence="2" type="ORF">TKK_003522</name>
</gene>
<evidence type="ECO:0000256" key="1">
    <source>
        <dbReference type="SAM" id="Phobius"/>
    </source>
</evidence>
<keyword evidence="3" id="KW-1185">Reference proteome</keyword>